<gene>
    <name evidence="1" type="ORF">SAY86_013704</name>
</gene>
<accession>A0AAN7KV20</accession>
<name>A0AAN7KV20_TRANT</name>
<comment type="caution">
    <text evidence="1">The sequence shown here is derived from an EMBL/GenBank/DDBJ whole genome shotgun (WGS) entry which is preliminary data.</text>
</comment>
<evidence type="ECO:0000313" key="2">
    <source>
        <dbReference type="Proteomes" id="UP001346149"/>
    </source>
</evidence>
<protein>
    <submittedName>
        <fullName evidence="1">Uncharacterized protein</fullName>
    </submittedName>
</protein>
<dbReference type="AlphaFoldDB" id="A0AAN7KV20"/>
<organism evidence="1 2">
    <name type="scientific">Trapa natans</name>
    <name type="common">Water chestnut</name>
    <dbReference type="NCBI Taxonomy" id="22666"/>
    <lineage>
        <taxon>Eukaryota</taxon>
        <taxon>Viridiplantae</taxon>
        <taxon>Streptophyta</taxon>
        <taxon>Embryophyta</taxon>
        <taxon>Tracheophyta</taxon>
        <taxon>Spermatophyta</taxon>
        <taxon>Magnoliopsida</taxon>
        <taxon>eudicotyledons</taxon>
        <taxon>Gunneridae</taxon>
        <taxon>Pentapetalae</taxon>
        <taxon>rosids</taxon>
        <taxon>malvids</taxon>
        <taxon>Myrtales</taxon>
        <taxon>Lythraceae</taxon>
        <taxon>Trapa</taxon>
    </lineage>
</organism>
<sequence>MQELRMSLSLQFMKMTLRKIAPIVLSKLREEGINFEPDNGSELLPIVTVEVDDESMDLNKALLASLLDLEDVDAVCTDQK</sequence>
<reference evidence="1 2" key="1">
    <citation type="journal article" date="2023" name="Hortic Res">
        <title>Pangenome of water caltrop reveals structural variations and asymmetric subgenome divergence after allopolyploidization.</title>
        <authorList>
            <person name="Zhang X."/>
            <person name="Chen Y."/>
            <person name="Wang L."/>
            <person name="Yuan Y."/>
            <person name="Fang M."/>
            <person name="Shi L."/>
            <person name="Lu R."/>
            <person name="Comes H.P."/>
            <person name="Ma Y."/>
            <person name="Chen Y."/>
            <person name="Huang G."/>
            <person name="Zhou Y."/>
            <person name="Zheng Z."/>
            <person name="Qiu Y."/>
        </authorList>
    </citation>
    <scope>NUCLEOTIDE SEQUENCE [LARGE SCALE GENOMIC DNA]</scope>
    <source>
        <strain evidence="1">F231</strain>
    </source>
</reference>
<evidence type="ECO:0000313" key="1">
    <source>
        <dbReference type="EMBL" id="KAK4771929.1"/>
    </source>
</evidence>
<dbReference type="EMBL" id="JAXQNO010000020">
    <property type="protein sequence ID" value="KAK4771929.1"/>
    <property type="molecule type" value="Genomic_DNA"/>
</dbReference>
<keyword evidence="2" id="KW-1185">Reference proteome</keyword>
<proteinExistence type="predicted"/>
<dbReference type="Proteomes" id="UP001346149">
    <property type="component" value="Unassembled WGS sequence"/>
</dbReference>